<evidence type="ECO:0000259" key="2">
    <source>
        <dbReference type="PROSITE" id="PS50966"/>
    </source>
</evidence>
<keyword evidence="4" id="KW-1185">Reference proteome</keyword>
<evidence type="ECO:0000256" key="1">
    <source>
        <dbReference type="PROSITE-ProRule" id="PRU00325"/>
    </source>
</evidence>
<dbReference type="EMBL" id="VUJU01009748">
    <property type="protein sequence ID" value="KAF0717910.1"/>
    <property type="molecule type" value="Genomic_DNA"/>
</dbReference>
<dbReference type="InterPro" id="IPR007527">
    <property type="entry name" value="Znf_SWIM"/>
</dbReference>
<dbReference type="InterPro" id="IPR011335">
    <property type="entry name" value="Restrct_endonuc-II-like"/>
</dbReference>
<dbReference type="PANTHER" id="PTHR39953">
    <property type="entry name" value="RE54151P"/>
    <property type="match status" value="1"/>
</dbReference>
<name>A0A6G0W0Z3_APHCR</name>
<feature type="non-terminal residue" evidence="3">
    <location>
        <position position="364"/>
    </location>
</feature>
<dbReference type="InterPro" id="IPR011604">
    <property type="entry name" value="PDDEXK-like_dom_sf"/>
</dbReference>
<dbReference type="GO" id="GO:0008270">
    <property type="term" value="F:zinc ion binding"/>
    <property type="evidence" value="ECO:0007669"/>
    <property type="project" value="UniProtKB-KW"/>
</dbReference>
<gene>
    <name evidence="3" type="ORF">FWK35_00026611</name>
</gene>
<dbReference type="Pfam" id="PF04434">
    <property type="entry name" value="SWIM"/>
    <property type="match status" value="1"/>
</dbReference>
<protein>
    <submittedName>
        <fullName evidence="3">SWIM-type domain-containing protein</fullName>
    </submittedName>
</protein>
<organism evidence="3 4">
    <name type="scientific">Aphis craccivora</name>
    <name type="common">Cowpea aphid</name>
    <dbReference type="NCBI Taxonomy" id="307492"/>
    <lineage>
        <taxon>Eukaryota</taxon>
        <taxon>Metazoa</taxon>
        <taxon>Ecdysozoa</taxon>
        <taxon>Arthropoda</taxon>
        <taxon>Hexapoda</taxon>
        <taxon>Insecta</taxon>
        <taxon>Pterygota</taxon>
        <taxon>Neoptera</taxon>
        <taxon>Paraneoptera</taxon>
        <taxon>Hemiptera</taxon>
        <taxon>Sternorrhyncha</taxon>
        <taxon>Aphidomorpha</taxon>
        <taxon>Aphidoidea</taxon>
        <taxon>Aphididae</taxon>
        <taxon>Aphidini</taxon>
        <taxon>Aphis</taxon>
        <taxon>Aphis</taxon>
    </lineage>
</organism>
<accession>A0A6G0W0Z3</accession>
<keyword evidence="1" id="KW-0479">Metal-binding</keyword>
<dbReference type="GO" id="GO:0006281">
    <property type="term" value="P:DNA repair"/>
    <property type="evidence" value="ECO:0007669"/>
    <property type="project" value="UniProtKB-ARBA"/>
</dbReference>
<dbReference type="PANTHER" id="PTHR39953:SF1">
    <property type="entry name" value="RE54151P"/>
    <property type="match status" value="1"/>
</dbReference>
<reference evidence="3 4" key="1">
    <citation type="submission" date="2019-08" db="EMBL/GenBank/DDBJ databases">
        <title>Whole genome of Aphis craccivora.</title>
        <authorList>
            <person name="Voronova N.V."/>
            <person name="Shulinski R.S."/>
            <person name="Bandarenka Y.V."/>
            <person name="Zhorov D.G."/>
            <person name="Warner D."/>
        </authorList>
    </citation>
    <scope>NUCLEOTIDE SEQUENCE [LARGE SCALE GENOMIC DNA]</scope>
    <source>
        <strain evidence="3">180601</strain>
        <tissue evidence="3">Whole Body</tissue>
    </source>
</reference>
<keyword evidence="1" id="KW-0862">Zinc</keyword>
<evidence type="ECO:0000313" key="4">
    <source>
        <dbReference type="Proteomes" id="UP000478052"/>
    </source>
</evidence>
<dbReference type="PROSITE" id="PS50966">
    <property type="entry name" value="ZF_SWIM"/>
    <property type="match status" value="1"/>
</dbReference>
<keyword evidence="1" id="KW-0863">Zinc-finger</keyword>
<dbReference type="AlphaFoldDB" id="A0A6G0W0Z3"/>
<dbReference type="Gene3D" id="3.90.320.10">
    <property type="match status" value="1"/>
</dbReference>
<dbReference type="OrthoDB" id="6108535at2759"/>
<proteinExistence type="predicted"/>
<feature type="domain" description="SWIM-type" evidence="2">
    <location>
        <begin position="115"/>
        <end position="149"/>
    </location>
</feature>
<sequence length="364" mass="41091">MSIGCKKVNVRNSEHQYKRTTPHSVIDKIPSIICIMFIVKRGIIRNKFGGKKFSKNMAQKSALSFSTISNYFKINQKQLKSGELSFLAGYVSKINFDPDGLIKGDVKASMKQTTYNIVLSNDTISDSMCTCPRGQGICHHIAAVCIFIPNNFSSTDLPCTWNTRKPNNDLEVQSIKDIYPSKPYTATNCIPDDSINRFKQSLACIGMPIGVMWLLKPETLIPPTEIFSLISIEEVLFSQEYLTSKNKQHFLSEKLLVTNDIILKIAQETVGQAKNDLWLIYKKHRLTASNFGDILSAMKKRSIPKSLLKSLNNEYGSIKHVRAIEWVQPTGLWLHQCVFIGVSPDGLIGEDDIVEVKCPYKYRK</sequence>
<comment type="caution">
    <text evidence="3">The sequence shown here is derived from an EMBL/GenBank/DDBJ whole genome shotgun (WGS) entry which is preliminary data.</text>
</comment>
<dbReference type="SUPFAM" id="SSF52980">
    <property type="entry name" value="Restriction endonuclease-like"/>
    <property type="match status" value="1"/>
</dbReference>
<dbReference type="Proteomes" id="UP000478052">
    <property type="component" value="Unassembled WGS sequence"/>
</dbReference>
<evidence type="ECO:0000313" key="3">
    <source>
        <dbReference type="EMBL" id="KAF0717910.1"/>
    </source>
</evidence>